<dbReference type="AlphaFoldDB" id="A0A182RPM7"/>
<feature type="compositionally biased region" description="Polar residues" evidence="2">
    <location>
        <begin position="22"/>
        <end position="33"/>
    </location>
</feature>
<organism evidence="3">
    <name type="scientific">Anopheles funestus</name>
    <name type="common">African malaria mosquito</name>
    <dbReference type="NCBI Taxonomy" id="62324"/>
    <lineage>
        <taxon>Eukaryota</taxon>
        <taxon>Metazoa</taxon>
        <taxon>Ecdysozoa</taxon>
        <taxon>Arthropoda</taxon>
        <taxon>Hexapoda</taxon>
        <taxon>Insecta</taxon>
        <taxon>Pterygota</taxon>
        <taxon>Neoptera</taxon>
        <taxon>Endopterygota</taxon>
        <taxon>Diptera</taxon>
        <taxon>Nematocera</taxon>
        <taxon>Culicoidea</taxon>
        <taxon>Culicidae</taxon>
        <taxon>Anophelinae</taxon>
        <taxon>Anopheles</taxon>
    </lineage>
</organism>
<keyword evidence="1" id="KW-0175">Coiled coil</keyword>
<evidence type="ECO:0000256" key="1">
    <source>
        <dbReference type="SAM" id="Coils"/>
    </source>
</evidence>
<protein>
    <submittedName>
        <fullName evidence="3">Uncharacterized protein</fullName>
    </submittedName>
</protein>
<feature type="compositionally biased region" description="Polar residues" evidence="2">
    <location>
        <begin position="1"/>
        <end position="13"/>
    </location>
</feature>
<evidence type="ECO:0000256" key="2">
    <source>
        <dbReference type="SAM" id="MobiDB-lite"/>
    </source>
</evidence>
<name>A0A182RPM7_ANOFN</name>
<dbReference type="VEuPathDB" id="VectorBase:AFUN008210"/>
<dbReference type="EnsemblMetazoa" id="AFUN008210-RA">
    <property type="protein sequence ID" value="AFUN008210-PA"/>
    <property type="gene ID" value="AFUN008210"/>
</dbReference>
<evidence type="ECO:0000313" key="3">
    <source>
        <dbReference type="EnsemblMetazoa" id="AFUN008210-PA"/>
    </source>
</evidence>
<accession>A0A182RPM7</accession>
<feature type="coiled-coil region" evidence="1">
    <location>
        <begin position="100"/>
        <end position="127"/>
    </location>
</feature>
<sequence>MDLRSRNLSTITRVTRDRTGKKSTASRPSSVSMARSFKHSTELPIGSSSLTKIHPLGTIPKYLQKQKLKNASASSSVVQEPMLVEIVEPPTEQLQTVPTISEAQLEAEYKQQTIDRLERQVQELLVELGYREQRIRELHANLYSAQQTLGQMQTMMQSHLKAQQPIVKKITKESKALLLLQMILDSQSCGQGAAKEQDRAPRYL</sequence>
<proteinExistence type="predicted"/>
<reference evidence="3" key="1">
    <citation type="submission" date="2020-05" db="UniProtKB">
        <authorList>
            <consortium name="EnsemblMetazoa"/>
        </authorList>
    </citation>
    <scope>IDENTIFICATION</scope>
    <source>
        <strain evidence="3">FUMOZ</strain>
    </source>
</reference>
<feature type="region of interest" description="Disordered" evidence="2">
    <location>
        <begin position="1"/>
        <end position="38"/>
    </location>
</feature>